<dbReference type="AlphaFoldDB" id="A0A4P0Y356"/>
<organism evidence="2">
    <name type="scientific">Klebsiella pneumoniae</name>
    <dbReference type="NCBI Taxonomy" id="573"/>
    <lineage>
        <taxon>Bacteria</taxon>
        <taxon>Pseudomonadati</taxon>
        <taxon>Pseudomonadota</taxon>
        <taxon>Gammaproteobacteria</taxon>
        <taxon>Enterobacterales</taxon>
        <taxon>Enterobacteriaceae</taxon>
        <taxon>Klebsiella/Raoultella group</taxon>
        <taxon>Klebsiella</taxon>
        <taxon>Klebsiella pneumoniae complex</taxon>
    </lineage>
</organism>
<protein>
    <submittedName>
        <fullName evidence="2">Uncharacterized protein</fullName>
    </submittedName>
</protein>
<feature type="region of interest" description="Disordered" evidence="1">
    <location>
        <begin position="1"/>
        <end position="27"/>
    </location>
</feature>
<gene>
    <name evidence="2" type="ORF">NCTC9183_03207</name>
</gene>
<proteinExistence type="predicted"/>
<dbReference type="EMBL" id="CABDVL010000003">
    <property type="protein sequence ID" value="VTM54801.1"/>
    <property type="molecule type" value="Genomic_DNA"/>
</dbReference>
<dbReference type="Proteomes" id="UP000507695">
    <property type="component" value="Unassembled WGS sequence"/>
</dbReference>
<evidence type="ECO:0000313" key="2">
    <source>
        <dbReference type="EMBL" id="VTM54801.1"/>
    </source>
</evidence>
<sequence>MDNSEAAEEDPARGRRGEGSGLSFPPVVEGIERGARGGHLHKRLAAVLRLQIYAATAVVMTLTA</sequence>
<accession>A0A4P0Y356</accession>
<name>A0A4P0Y356_KLEPN</name>
<reference evidence="2" key="1">
    <citation type="submission" date="2019-04" db="EMBL/GenBank/DDBJ databases">
        <authorList>
            <consortium name="Pathogen Informatics"/>
        </authorList>
    </citation>
    <scope>NUCLEOTIDE SEQUENCE</scope>
    <source>
        <strain evidence="2">NCTC9183</strain>
    </source>
</reference>
<evidence type="ECO:0000256" key="1">
    <source>
        <dbReference type="SAM" id="MobiDB-lite"/>
    </source>
</evidence>